<keyword evidence="5" id="KW-0574">Periplasm</keyword>
<evidence type="ECO:0000256" key="6">
    <source>
        <dbReference type="ARBA" id="ARBA00022841"/>
    </source>
</evidence>
<evidence type="ECO:0000313" key="9">
    <source>
        <dbReference type="Proteomes" id="UP000654279"/>
    </source>
</evidence>
<comment type="subcellular location">
    <subcellularLocation>
        <location evidence="1">Periplasm</location>
    </subcellularLocation>
</comment>
<evidence type="ECO:0000259" key="7">
    <source>
        <dbReference type="Pfam" id="PF16822"/>
    </source>
</evidence>
<organism evidence="8 9">
    <name type="scientific">Luoshenia tenuis</name>
    <dbReference type="NCBI Taxonomy" id="2763654"/>
    <lineage>
        <taxon>Bacteria</taxon>
        <taxon>Bacillati</taxon>
        <taxon>Bacillota</taxon>
        <taxon>Clostridia</taxon>
        <taxon>Christensenellales</taxon>
        <taxon>Christensenellaceae</taxon>
        <taxon>Luoshenia</taxon>
    </lineage>
</organism>
<dbReference type="Pfam" id="PF16822">
    <property type="entry name" value="ALGX"/>
    <property type="match status" value="1"/>
</dbReference>
<name>A0A926D464_9FIRM</name>
<reference evidence="8" key="1">
    <citation type="submission" date="2020-08" db="EMBL/GenBank/DDBJ databases">
        <title>Genome public.</title>
        <authorList>
            <person name="Liu C."/>
            <person name="Sun Q."/>
        </authorList>
    </citation>
    <scope>NUCLEOTIDE SEQUENCE</scope>
    <source>
        <strain evidence="8">NSJ-44</strain>
    </source>
</reference>
<proteinExistence type="predicted"/>
<evidence type="ECO:0000313" key="8">
    <source>
        <dbReference type="EMBL" id="MBC8530025.1"/>
    </source>
</evidence>
<evidence type="ECO:0000256" key="2">
    <source>
        <dbReference type="ARBA" id="ARBA00005182"/>
    </source>
</evidence>
<evidence type="ECO:0000256" key="1">
    <source>
        <dbReference type="ARBA" id="ARBA00004418"/>
    </source>
</evidence>
<comment type="pathway">
    <text evidence="2">Glycan biosynthesis; alginate biosynthesis.</text>
</comment>
<accession>A0A926D464</accession>
<dbReference type="InterPro" id="IPR031811">
    <property type="entry name" value="ALGX/ALGJ_SGNH-like"/>
</dbReference>
<evidence type="ECO:0000256" key="4">
    <source>
        <dbReference type="ARBA" id="ARBA00022729"/>
    </source>
</evidence>
<keyword evidence="6" id="KW-0016">Alginate biosynthesis</keyword>
<dbReference type="EMBL" id="JACRSO010000005">
    <property type="protein sequence ID" value="MBC8530025.1"/>
    <property type="molecule type" value="Genomic_DNA"/>
</dbReference>
<dbReference type="Proteomes" id="UP000654279">
    <property type="component" value="Unassembled WGS sequence"/>
</dbReference>
<keyword evidence="3" id="KW-0808">Transferase</keyword>
<keyword evidence="9" id="KW-1185">Reference proteome</keyword>
<sequence>MLAARPDFSMDRLLSGRYRTDVETYVNDQFAGRDFFVSIKAMADQAMGKREANGVYLGRDGSLYEQFTPPAADNLNETIAAMQAFAQRHGNLRHYAMVAPTAVNIYADRLPHFAPAEDQNPYLDTLFARLGEGNITPIDLRESFMAHRDQTRLYYRTDHHWTTPGAYLAFQSAAGALGLDAEAAAFDRAPVTEGFQGTLSAKSGFLGGTTEAIEMYFPREEVPLVVNYVEEQQRTATLYASENLQKRDAYAVFLNGNHPLVEIETAADSTRRILVVKDSYANCFIPFLVPYFSEIVVVDPRYYYGNLDDLIDYYEISEVLYLYNANTFFQDTALRLALQPAADTAGEE</sequence>
<comment type="caution">
    <text evidence="8">The sequence shown here is derived from an EMBL/GenBank/DDBJ whole genome shotgun (WGS) entry which is preliminary data.</text>
</comment>
<keyword evidence="4" id="KW-0732">Signal</keyword>
<evidence type="ECO:0000256" key="3">
    <source>
        <dbReference type="ARBA" id="ARBA00022679"/>
    </source>
</evidence>
<feature type="domain" description="AlgX/AlgJ SGNH hydrolase-like" evidence="7">
    <location>
        <begin position="67"/>
        <end position="239"/>
    </location>
</feature>
<protein>
    <recommendedName>
        <fullName evidence="7">AlgX/AlgJ SGNH hydrolase-like domain-containing protein</fullName>
    </recommendedName>
</protein>
<evidence type="ECO:0000256" key="5">
    <source>
        <dbReference type="ARBA" id="ARBA00022764"/>
    </source>
</evidence>
<dbReference type="AlphaFoldDB" id="A0A926D464"/>
<gene>
    <name evidence="8" type="ORF">H8699_11345</name>
</gene>